<accession>A0ABS5QYA0</accession>
<dbReference type="InterPro" id="IPR001341">
    <property type="entry name" value="Asp_kinase"/>
</dbReference>
<dbReference type="SUPFAM" id="SSF53633">
    <property type="entry name" value="Carbamate kinase-like"/>
    <property type="match status" value="1"/>
</dbReference>
<dbReference type="NCBIfam" id="TIGR00657">
    <property type="entry name" value="asp_kinases"/>
    <property type="match status" value="1"/>
</dbReference>
<dbReference type="InterPro" id="IPR001048">
    <property type="entry name" value="Asp/Glu/Uridylate_kinase"/>
</dbReference>
<dbReference type="InterPro" id="IPR036393">
    <property type="entry name" value="AceGlu_kinase-like_sf"/>
</dbReference>
<comment type="caution">
    <text evidence="14">The sequence shown here is derived from an EMBL/GenBank/DDBJ whole genome shotgun (WGS) entry which is preliminary data.</text>
</comment>
<evidence type="ECO:0000256" key="5">
    <source>
        <dbReference type="ARBA" id="ARBA00022741"/>
    </source>
</evidence>
<dbReference type="SUPFAM" id="SSF55021">
    <property type="entry name" value="ACT-like"/>
    <property type="match status" value="2"/>
</dbReference>
<comment type="pathway">
    <text evidence="11">Amino-acid biosynthesis; L-threonine biosynthesis; L-threonine from L-aspartate: step 1/5.</text>
</comment>
<name>A0ABS5QYA0_9LACO</name>
<dbReference type="InterPro" id="IPR042199">
    <property type="entry name" value="AsparK_Bifunc_asparK/hSer_DH"/>
</dbReference>
<comment type="pathway">
    <text evidence="2 11">Amino-acid biosynthesis; L-lysine biosynthesis via DAP pathway; (S)-tetrahydrodipicolinate from L-aspartate: step 1/4.</text>
</comment>
<dbReference type="Pfam" id="PF00696">
    <property type="entry name" value="AA_kinase"/>
    <property type="match status" value="1"/>
</dbReference>
<dbReference type="NCBIfam" id="NF006540">
    <property type="entry name" value="PRK09034.1"/>
    <property type="match status" value="1"/>
</dbReference>
<keyword evidence="15" id="KW-1185">Reference proteome</keyword>
<comment type="similarity">
    <text evidence="3 10">Belongs to the aspartokinase family.</text>
</comment>
<organism evidence="14 15">
    <name type="scientific">Fructobacillus broussonetiae</name>
    <dbReference type="NCBI Taxonomy" id="2713173"/>
    <lineage>
        <taxon>Bacteria</taxon>
        <taxon>Bacillati</taxon>
        <taxon>Bacillota</taxon>
        <taxon>Bacilli</taxon>
        <taxon>Lactobacillales</taxon>
        <taxon>Lactobacillaceae</taxon>
        <taxon>Fructobacillus</taxon>
    </lineage>
</organism>
<dbReference type="Gene3D" id="3.30.2130.10">
    <property type="entry name" value="VC0802-like"/>
    <property type="match status" value="1"/>
</dbReference>
<dbReference type="RefSeq" id="WP_213808462.1">
    <property type="nucleotide sequence ID" value="NZ_JAAMFK010000001.1"/>
</dbReference>
<evidence type="ECO:0000313" key="15">
    <source>
        <dbReference type="Proteomes" id="UP001519504"/>
    </source>
</evidence>
<dbReference type="Gene3D" id="1.20.120.1320">
    <property type="entry name" value="Aspartokinase, catalytic domain"/>
    <property type="match status" value="1"/>
</dbReference>
<evidence type="ECO:0000259" key="12">
    <source>
        <dbReference type="Pfam" id="PF00696"/>
    </source>
</evidence>
<keyword evidence="7" id="KW-0067">ATP-binding</keyword>
<dbReference type="PROSITE" id="PS00324">
    <property type="entry name" value="ASPARTOKINASE"/>
    <property type="match status" value="1"/>
</dbReference>
<dbReference type="GO" id="GO:0004072">
    <property type="term" value="F:aspartate kinase activity"/>
    <property type="evidence" value="ECO:0007669"/>
    <property type="project" value="UniProtKB-EC"/>
</dbReference>
<reference evidence="14 15" key="1">
    <citation type="submission" date="2020-02" db="EMBL/GenBank/DDBJ databases">
        <title>Fructobacillus sp. isolated from paper mulberry of Taiwan.</title>
        <authorList>
            <person name="Lin S.-T."/>
        </authorList>
    </citation>
    <scope>NUCLEOTIDE SEQUENCE [LARGE SCALE GENOMIC DNA]</scope>
    <source>
        <strain evidence="14 15">M2-14</strain>
    </source>
</reference>
<dbReference type="Pfam" id="PF22468">
    <property type="entry name" value="ACT_9"/>
    <property type="match status" value="1"/>
</dbReference>
<dbReference type="EC" id="2.7.2.4" evidence="10"/>
<dbReference type="Proteomes" id="UP001519504">
    <property type="component" value="Unassembled WGS sequence"/>
</dbReference>
<evidence type="ECO:0000256" key="4">
    <source>
        <dbReference type="ARBA" id="ARBA00022679"/>
    </source>
</evidence>
<keyword evidence="11" id="KW-0028">Amino-acid biosynthesis</keyword>
<dbReference type="InterPro" id="IPR018042">
    <property type="entry name" value="Aspartate_kinase_CS"/>
</dbReference>
<comment type="catalytic activity">
    <reaction evidence="9 10">
        <text>L-aspartate + ATP = 4-phospho-L-aspartate + ADP</text>
        <dbReference type="Rhea" id="RHEA:23776"/>
        <dbReference type="ChEBI" id="CHEBI:29991"/>
        <dbReference type="ChEBI" id="CHEBI:30616"/>
        <dbReference type="ChEBI" id="CHEBI:57535"/>
        <dbReference type="ChEBI" id="CHEBI:456216"/>
        <dbReference type="EC" id="2.7.2.4"/>
    </reaction>
</comment>
<evidence type="ECO:0000256" key="6">
    <source>
        <dbReference type="ARBA" id="ARBA00022777"/>
    </source>
</evidence>
<evidence type="ECO:0000256" key="7">
    <source>
        <dbReference type="ARBA" id="ARBA00022840"/>
    </source>
</evidence>
<keyword evidence="5" id="KW-0547">Nucleotide-binding</keyword>
<sequence>MDRVVKFGGSSLANGSQYEKVVDIILANKERRVVVVSAPGKRNESDEKVTDLLIEYAHESLLDQNTKKIQKRLIERYQEIADYFHVDALDFKDILYRIVHLSDQFNGESQYRLSYFKGHGEKLNALLMTLVLKKLGHNARFVSPEELGLIVAGNPDSAAVTDQAYTNLSKYEYAEDEILVVPGFYGVTNNGQISTFARGGSDITGSILARGFGIKLYENFTDVSSVYSVNPHIVSNPIPIAEMTYREMRELSYAGFSVFNDEAIIPAIQGQVAINVKNTNCPSDRGTLIVPEQNVHEKRPVTGITNSEHFSAIYIHRYLLNQEVGLTLKLLQIFYDFGLSYEHMPSGIDDLTIIFDNRQLNEEKITAIIAAIQESLQPDEMRWIEDYAIIMMVGEGMFDQQSTVAEALDALRDNGIPVNMINQGASQISAMLGTNKVDGKRAVATIYYHFFEENVHD</sequence>
<dbReference type="Gene3D" id="3.40.1160.10">
    <property type="entry name" value="Acetylglutamate kinase-like"/>
    <property type="match status" value="1"/>
</dbReference>
<proteinExistence type="inferred from homology"/>
<keyword evidence="4 10" id="KW-0808">Transferase</keyword>
<gene>
    <name evidence="14" type="ORF">G6R29_00835</name>
</gene>
<feature type="domain" description="Aspartate/glutamate/uridylate kinase" evidence="12">
    <location>
        <begin position="4"/>
        <end position="277"/>
    </location>
</feature>
<evidence type="ECO:0000256" key="1">
    <source>
        <dbReference type="ARBA" id="ARBA00003121"/>
    </source>
</evidence>
<evidence type="ECO:0000256" key="11">
    <source>
        <dbReference type="RuleBase" id="RU004249"/>
    </source>
</evidence>
<comment type="function">
    <text evidence="1">Catalyzes the phosphorylation of the beta-carboxyl group of aspartic acid with ATP to yield 4-phospho-L-aspartate, which is involved in the branched biosynthetic pathway leading to the biosynthesis of amino acids threonine, isoleucine and methionine.</text>
</comment>
<evidence type="ECO:0000256" key="2">
    <source>
        <dbReference type="ARBA" id="ARBA00004766"/>
    </source>
</evidence>
<evidence type="ECO:0000259" key="13">
    <source>
        <dbReference type="Pfam" id="PF22468"/>
    </source>
</evidence>
<dbReference type="CDD" id="cd04911">
    <property type="entry name" value="ACT_AKiii-YclM-BS_1"/>
    <property type="match status" value="1"/>
</dbReference>
<evidence type="ECO:0000256" key="9">
    <source>
        <dbReference type="ARBA" id="ARBA00047872"/>
    </source>
</evidence>
<dbReference type="EMBL" id="JAAMFK010000001">
    <property type="protein sequence ID" value="MBS9338179.1"/>
    <property type="molecule type" value="Genomic_DNA"/>
</dbReference>
<comment type="pathway">
    <text evidence="11">Amino-acid biosynthesis; L-methionine biosynthesis via de novo pathway; L-homoserine from L-aspartate: step 1/3.</text>
</comment>
<keyword evidence="6 10" id="KW-0418">Kinase</keyword>
<feature type="domain" description="Aspartokinase ACT" evidence="13">
    <location>
        <begin position="390"/>
        <end position="450"/>
    </location>
</feature>
<dbReference type="PANTHER" id="PTHR21499:SF67">
    <property type="entry name" value="ASPARTOKINASE 3"/>
    <property type="match status" value="1"/>
</dbReference>
<evidence type="ECO:0000256" key="8">
    <source>
        <dbReference type="ARBA" id="ARBA00022915"/>
    </source>
</evidence>
<evidence type="ECO:0000256" key="3">
    <source>
        <dbReference type="ARBA" id="ARBA00010122"/>
    </source>
</evidence>
<evidence type="ECO:0000256" key="10">
    <source>
        <dbReference type="RuleBase" id="RU003448"/>
    </source>
</evidence>
<dbReference type="InterPro" id="IPR045865">
    <property type="entry name" value="ACT-like_dom_sf"/>
</dbReference>
<keyword evidence="8" id="KW-0220">Diaminopimelate biosynthesis</keyword>
<protein>
    <recommendedName>
        <fullName evidence="10">Aspartokinase</fullName>
        <ecNumber evidence="10">2.7.2.4</ecNumber>
    </recommendedName>
</protein>
<evidence type="ECO:0000313" key="14">
    <source>
        <dbReference type="EMBL" id="MBS9338179.1"/>
    </source>
</evidence>
<dbReference type="InterPro" id="IPR054352">
    <property type="entry name" value="ACT_Aspartokinase"/>
</dbReference>
<dbReference type="PANTHER" id="PTHR21499">
    <property type="entry name" value="ASPARTATE KINASE"/>
    <property type="match status" value="1"/>
</dbReference>